<dbReference type="AlphaFoldDB" id="A0AA39XWV5"/>
<name>A0AA39XWV5_9PEZI</name>
<dbReference type="EMBL" id="JAUJDW010000079">
    <property type="protein sequence ID" value="KAK0640545.1"/>
    <property type="molecule type" value="Genomic_DNA"/>
</dbReference>
<dbReference type="SUPFAM" id="SSF53067">
    <property type="entry name" value="Actin-like ATPase domain"/>
    <property type="match status" value="2"/>
</dbReference>
<reference evidence="1" key="1">
    <citation type="submission" date="2023-06" db="EMBL/GenBank/DDBJ databases">
        <title>Multi-omics analyses reveal the molecular pathogenesis toolkit of Lasiodiplodia hormozganensis, a cross-kingdom pathogen.</title>
        <authorList>
            <person name="Felix C."/>
            <person name="Meneses R."/>
            <person name="Goncalves M.F.M."/>
            <person name="Tilleman L."/>
            <person name="Duarte A.S."/>
            <person name="Jorrin-Novo J.V."/>
            <person name="Van De Peer Y."/>
            <person name="Deforce D."/>
            <person name="Van Nieuwerburgh F."/>
            <person name="Esteves A.C."/>
            <person name="Alves A."/>
        </authorList>
    </citation>
    <scope>NUCLEOTIDE SEQUENCE</scope>
    <source>
        <strain evidence="1">CBS 339.90</strain>
    </source>
</reference>
<dbReference type="InterPro" id="IPR043129">
    <property type="entry name" value="ATPase_NBD"/>
</dbReference>
<dbReference type="CDD" id="cd10170">
    <property type="entry name" value="ASKHA_NBD_HSP70"/>
    <property type="match status" value="1"/>
</dbReference>
<evidence type="ECO:0000313" key="1">
    <source>
        <dbReference type="EMBL" id="KAK0640545.1"/>
    </source>
</evidence>
<evidence type="ECO:0000313" key="2">
    <source>
        <dbReference type="Proteomes" id="UP001175001"/>
    </source>
</evidence>
<proteinExistence type="predicted"/>
<dbReference type="PANTHER" id="PTHR14187">
    <property type="entry name" value="ALPHA KINASE/ELONGATION FACTOR 2 KINASE"/>
    <property type="match status" value="1"/>
</dbReference>
<dbReference type="PANTHER" id="PTHR14187:SF81">
    <property type="entry name" value="HSP70 FAMILY PROTEIN (AFU_ORTHOLOGUE AFUA_4G14040)"/>
    <property type="match status" value="1"/>
</dbReference>
<keyword evidence="2" id="KW-1185">Reference proteome</keyword>
<dbReference type="Proteomes" id="UP001175001">
    <property type="component" value="Unassembled WGS sequence"/>
</dbReference>
<gene>
    <name evidence="1" type="ORF">DIS24_g9254</name>
</gene>
<comment type="caution">
    <text evidence="1">The sequence shown here is derived from an EMBL/GenBank/DDBJ whole genome shotgun (WGS) entry which is preliminary data.</text>
</comment>
<dbReference type="Gene3D" id="3.30.420.40">
    <property type="match status" value="1"/>
</dbReference>
<accession>A0AA39XWV5</accession>
<organism evidence="1 2">
    <name type="scientific">Lasiodiplodia hormozganensis</name>
    <dbReference type="NCBI Taxonomy" id="869390"/>
    <lineage>
        <taxon>Eukaryota</taxon>
        <taxon>Fungi</taxon>
        <taxon>Dikarya</taxon>
        <taxon>Ascomycota</taxon>
        <taxon>Pezizomycotina</taxon>
        <taxon>Dothideomycetes</taxon>
        <taxon>Dothideomycetes incertae sedis</taxon>
        <taxon>Botryosphaeriales</taxon>
        <taxon>Botryosphaeriaceae</taxon>
        <taxon>Lasiodiplodia</taxon>
    </lineage>
</organism>
<sequence length="338" mass="37830">MDMERLKQAGHRIIIGVDFGTTFTGVGWVDTASGSNVQDVFLINDWGGKAKTCDYNWKVPTIVAYQDENSSKSMKDDKWGFEVESSMVSWSWMKLLLDKGQAETHYDDSLQEVKQHPLKTAEQMISDYLRGVYQFLVKKLERRFGGEAIEILPFEFWFTIPAIWSDQAKVTTKRAAQAAGFASRPGDKIFLIPEPEAAAVAVLKELTHHGDSVFVEPGNGMIICDCGGGTIDITTYAICQTEPTLEFDEVVVGAGGKCGSTYIDRRFLIWMSNTFGSGFDNLPDRLKSPGSKLMKAFESAKREFKVGGYESYEVSLHIPGVRDSDFYDEDESQVKIPW</sequence>
<protein>
    <recommendedName>
        <fullName evidence="3">Heat shock 70 kDa protein 12A</fullName>
    </recommendedName>
</protein>
<evidence type="ECO:0008006" key="3">
    <source>
        <dbReference type="Google" id="ProtNLM"/>
    </source>
</evidence>